<dbReference type="InterPro" id="IPR007820">
    <property type="entry name" value="AbrB_fam"/>
</dbReference>
<evidence type="ECO:0000313" key="3">
    <source>
        <dbReference type="Proteomes" id="UP001238805"/>
    </source>
</evidence>
<accession>A0ABY8VQ22</accession>
<feature type="transmembrane region" description="Helical" evidence="1">
    <location>
        <begin position="84"/>
        <end position="103"/>
    </location>
</feature>
<feature type="transmembrane region" description="Helical" evidence="1">
    <location>
        <begin position="145"/>
        <end position="162"/>
    </location>
</feature>
<dbReference type="RefSeq" id="WP_284875647.1">
    <property type="nucleotide sequence ID" value="NZ_CP126970.1"/>
</dbReference>
<organism evidence="2 3">
    <name type="scientific">Corynebacterium suedekumii</name>
    <dbReference type="NCBI Taxonomy" id="3049801"/>
    <lineage>
        <taxon>Bacteria</taxon>
        <taxon>Bacillati</taxon>
        <taxon>Actinomycetota</taxon>
        <taxon>Actinomycetes</taxon>
        <taxon>Mycobacteriales</taxon>
        <taxon>Corynebacteriaceae</taxon>
        <taxon>Corynebacterium</taxon>
    </lineage>
</organism>
<dbReference type="Pfam" id="PF05145">
    <property type="entry name" value="AbrB"/>
    <property type="match status" value="1"/>
</dbReference>
<keyword evidence="1" id="KW-0812">Transmembrane</keyword>
<feature type="transmembrane region" description="Helical" evidence="1">
    <location>
        <begin position="55"/>
        <end position="77"/>
    </location>
</feature>
<protein>
    <submittedName>
        <fullName evidence="2">AbrB family transcriptional regulator</fullName>
    </submittedName>
</protein>
<keyword evidence="1" id="KW-1133">Transmembrane helix</keyword>
<reference evidence="2 3" key="1">
    <citation type="submission" date="2023-05" db="EMBL/GenBank/DDBJ databases">
        <title>Corynebacterium suedekumii sp. nov. and Corynebacterium breve sp. nov. isolated from raw cow's milk.</title>
        <authorList>
            <person name="Baer M.K."/>
            <person name="Mehl L."/>
            <person name="Hellmuth R."/>
            <person name="Marke G."/>
            <person name="Lipski A."/>
        </authorList>
    </citation>
    <scope>NUCLEOTIDE SEQUENCE [LARGE SCALE GENOMIC DNA]</scope>
    <source>
        <strain evidence="2 3">LM112</strain>
    </source>
</reference>
<keyword evidence="3" id="KW-1185">Reference proteome</keyword>
<dbReference type="PANTHER" id="PTHR38457:SF1">
    <property type="entry name" value="REGULATOR ABRB-RELATED"/>
    <property type="match status" value="1"/>
</dbReference>
<feature type="transmembrane region" description="Helical" evidence="1">
    <location>
        <begin position="115"/>
        <end position="133"/>
    </location>
</feature>
<dbReference type="Proteomes" id="UP001238805">
    <property type="component" value="Chromosome"/>
</dbReference>
<feature type="transmembrane region" description="Helical" evidence="1">
    <location>
        <begin position="230"/>
        <end position="252"/>
    </location>
</feature>
<feature type="transmembrane region" description="Helical" evidence="1">
    <location>
        <begin position="174"/>
        <end position="191"/>
    </location>
</feature>
<gene>
    <name evidence="2" type="ORF">QP029_04500</name>
</gene>
<evidence type="ECO:0000313" key="2">
    <source>
        <dbReference type="EMBL" id="WIM71072.1"/>
    </source>
</evidence>
<dbReference type="InterPro" id="IPR017516">
    <property type="entry name" value="AbrB_dup"/>
</dbReference>
<sequence length="345" mass="36291">MWWRWAIVAPASVLLGLLLNWWNVPAAWILAAIIASGTMALAGGEELPVNEGVYRFGRGIIGMLAGLPLVGVPLGVLGGYLLPGVFVAVVTLIIGIGGGMLLARREKEVSPETGILSMLAGGASIMPVLARELGADYRFVALGQYLRLLVVSMSLPLVTAFFDRPGGGVAGDGVDLVWFMVLAVALIAYFGETLGRLARLPVPSVLGPLIITVGVSLLLPDSLTLHPPEIFRIIAFLAIGWMCGGALSIPALTTFARQLPATITFIVVVIGACALTAWPLTAWLDITYFEAYLATSPGALETVLALSSEGDAGPVVVAIQLIRLLGVLLIAGWLPQVIRLLTRGR</sequence>
<feature type="transmembrane region" description="Helical" evidence="1">
    <location>
        <begin position="315"/>
        <end position="335"/>
    </location>
</feature>
<dbReference type="NCBIfam" id="TIGR03082">
    <property type="entry name" value="Gneg_AbrB_dup"/>
    <property type="match status" value="2"/>
</dbReference>
<keyword evidence="1" id="KW-0472">Membrane</keyword>
<proteinExistence type="predicted"/>
<dbReference type="PIRSF" id="PIRSF038991">
    <property type="entry name" value="Protein_AbrB"/>
    <property type="match status" value="1"/>
</dbReference>
<feature type="transmembrane region" description="Helical" evidence="1">
    <location>
        <begin position="198"/>
        <end position="218"/>
    </location>
</feature>
<dbReference type="EMBL" id="CP126970">
    <property type="protein sequence ID" value="WIM71072.1"/>
    <property type="molecule type" value="Genomic_DNA"/>
</dbReference>
<name>A0ABY8VQ22_9CORY</name>
<dbReference type="PANTHER" id="PTHR38457">
    <property type="entry name" value="REGULATOR ABRB-RELATED"/>
    <property type="match status" value="1"/>
</dbReference>
<evidence type="ECO:0000256" key="1">
    <source>
        <dbReference type="SAM" id="Phobius"/>
    </source>
</evidence>
<feature type="transmembrane region" description="Helical" evidence="1">
    <location>
        <begin position="259"/>
        <end position="280"/>
    </location>
</feature>